<feature type="transmembrane region" description="Helical" evidence="1">
    <location>
        <begin position="368"/>
        <end position="390"/>
    </location>
</feature>
<dbReference type="GO" id="GO:0005886">
    <property type="term" value="C:plasma membrane"/>
    <property type="evidence" value="ECO:0007669"/>
    <property type="project" value="TreeGrafter"/>
</dbReference>
<gene>
    <name evidence="3" type="ORF">DWY69_26550</name>
    <name evidence="2" type="ORF">DXC51_06780</name>
</gene>
<sequence length="441" mass="48211">MSKKKADRADRVPFGKLLAWQTRPISLGAVTIIIGYLSMYCTDTLGMPAALVGTILLASKVFDGVTDLFAGWLIDNTNTRWGKARPYELSILGVWICTWALFATPYEWSITAKSIWIFIMYTLIFSIFSTLLNAAETPYIIRAFGDPIAITKVSAYGGILITIGCMVVSVSFPIMVARAGTSVSGWRQMMFMYAVPLALIGLLRMFFVKEDKAPDADKEERVTVKSILAVLKKNKYVWMLGIACACPQLVTGMAAATYYFKVVVGDIGKFSSIQICSMLVLFVMLVFPALMKKFSGMQLVGMGAAVGIVGYIINFFAGSNMVLLVIGFLLAGISALPTSYMRAPINLQLAEYNESLSLPRMESTMGSAVNFVCKIGQGLGSFIIGILLSAASYDGQLAVQPDSAVLMIRLLYSFIPVVFMIIMLLCTKGFMPLDRMSKHGK</sequence>
<reference evidence="2 5" key="1">
    <citation type="submission" date="2018-08" db="EMBL/GenBank/DDBJ databases">
        <title>A genome reference for cultivated species of the human gut microbiota.</title>
        <authorList>
            <person name="Zou Y."/>
            <person name="Xue W."/>
            <person name="Luo G."/>
        </authorList>
    </citation>
    <scope>NUCLEOTIDE SEQUENCE [LARGE SCALE GENOMIC DNA]</scope>
    <source>
        <strain evidence="3 5">AF26-4BH</strain>
        <strain evidence="2">TF05-5AC</strain>
    </source>
</reference>
<evidence type="ECO:0000313" key="5">
    <source>
        <dbReference type="Proteomes" id="UP000261166"/>
    </source>
</evidence>
<evidence type="ECO:0000313" key="3">
    <source>
        <dbReference type="EMBL" id="RGE64748.1"/>
    </source>
</evidence>
<dbReference type="PANTHER" id="PTHR11328">
    <property type="entry name" value="MAJOR FACILITATOR SUPERFAMILY DOMAIN-CONTAINING PROTEIN"/>
    <property type="match status" value="1"/>
</dbReference>
<feature type="transmembrane region" description="Helical" evidence="1">
    <location>
        <begin position="189"/>
        <end position="208"/>
    </location>
</feature>
<comment type="caution">
    <text evidence="2">The sequence shown here is derived from an EMBL/GenBank/DDBJ whole genome shotgun (WGS) entry which is preliminary data.</text>
</comment>
<feature type="transmembrane region" description="Helical" evidence="1">
    <location>
        <begin position="272"/>
        <end position="290"/>
    </location>
</feature>
<dbReference type="GeneID" id="97986590"/>
<evidence type="ECO:0000313" key="2">
    <source>
        <dbReference type="EMBL" id="RGE63637.1"/>
    </source>
</evidence>
<keyword evidence="1" id="KW-0472">Membrane</keyword>
<dbReference type="EMBL" id="QVLU01000037">
    <property type="protein sequence ID" value="RGE64748.1"/>
    <property type="molecule type" value="Genomic_DNA"/>
</dbReference>
<dbReference type="OrthoDB" id="9764596at2"/>
<feature type="transmembrane region" description="Helical" evidence="1">
    <location>
        <begin position="51"/>
        <end position="74"/>
    </location>
</feature>
<feature type="transmembrane region" description="Helical" evidence="1">
    <location>
        <begin position="155"/>
        <end position="177"/>
    </location>
</feature>
<dbReference type="EMBL" id="QVLV01000003">
    <property type="protein sequence ID" value="RGE63637.1"/>
    <property type="molecule type" value="Genomic_DNA"/>
</dbReference>
<feature type="transmembrane region" description="Helical" evidence="1">
    <location>
        <begin position="86"/>
        <end position="103"/>
    </location>
</feature>
<dbReference type="InterPro" id="IPR039672">
    <property type="entry name" value="MFS_2"/>
</dbReference>
<dbReference type="AlphaFoldDB" id="A0A3E3I9D3"/>
<keyword evidence="1" id="KW-1133">Transmembrane helix</keyword>
<feature type="transmembrane region" description="Helical" evidence="1">
    <location>
        <begin position="322"/>
        <end position="340"/>
    </location>
</feature>
<dbReference type="Proteomes" id="UP000260812">
    <property type="component" value="Unassembled WGS sequence"/>
</dbReference>
<feature type="transmembrane region" description="Helical" evidence="1">
    <location>
        <begin position="115"/>
        <end position="134"/>
    </location>
</feature>
<proteinExistence type="predicted"/>
<dbReference type="RefSeq" id="WP_025488722.1">
    <property type="nucleotide sequence ID" value="NZ_CALBAU010000297.1"/>
</dbReference>
<dbReference type="PANTHER" id="PTHR11328:SF24">
    <property type="entry name" value="MAJOR FACILITATOR SUPERFAMILY (MFS) PROFILE DOMAIN-CONTAINING PROTEIN"/>
    <property type="match status" value="1"/>
</dbReference>
<evidence type="ECO:0000313" key="4">
    <source>
        <dbReference type="Proteomes" id="UP000260812"/>
    </source>
</evidence>
<dbReference type="Proteomes" id="UP000261166">
    <property type="component" value="Unassembled WGS sequence"/>
</dbReference>
<organism evidence="2 4">
    <name type="scientific">Eisenbergiella massiliensis</name>
    <dbReference type="NCBI Taxonomy" id="1720294"/>
    <lineage>
        <taxon>Bacteria</taxon>
        <taxon>Bacillati</taxon>
        <taxon>Bacillota</taxon>
        <taxon>Clostridia</taxon>
        <taxon>Lachnospirales</taxon>
        <taxon>Lachnospiraceae</taxon>
        <taxon>Eisenbergiella</taxon>
    </lineage>
</organism>
<dbReference type="Pfam" id="PF13347">
    <property type="entry name" value="MFS_2"/>
    <property type="match status" value="1"/>
</dbReference>
<feature type="transmembrane region" description="Helical" evidence="1">
    <location>
        <begin position="410"/>
        <end position="431"/>
    </location>
</feature>
<dbReference type="Gene3D" id="1.20.1250.20">
    <property type="entry name" value="MFS general substrate transporter like domains"/>
    <property type="match status" value="1"/>
</dbReference>
<feature type="transmembrane region" description="Helical" evidence="1">
    <location>
        <begin position="20"/>
        <end position="39"/>
    </location>
</feature>
<dbReference type="GO" id="GO:0015293">
    <property type="term" value="F:symporter activity"/>
    <property type="evidence" value="ECO:0007669"/>
    <property type="project" value="InterPro"/>
</dbReference>
<dbReference type="InterPro" id="IPR036259">
    <property type="entry name" value="MFS_trans_sf"/>
</dbReference>
<accession>A0A3E3I9D3</accession>
<name>A0A3E3I9D3_9FIRM</name>
<protein>
    <submittedName>
        <fullName evidence="2">MFS transporter</fullName>
    </submittedName>
</protein>
<dbReference type="GO" id="GO:0008643">
    <property type="term" value="P:carbohydrate transport"/>
    <property type="evidence" value="ECO:0007669"/>
    <property type="project" value="InterPro"/>
</dbReference>
<keyword evidence="1" id="KW-0812">Transmembrane</keyword>
<feature type="transmembrane region" description="Helical" evidence="1">
    <location>
        <begin position="297"/>
        <end position="316"/>
    </location>
</feature>
<feature type="transmembrane region" description="Helical" evidence="1">
    <location>
        <begin position="236"/>
        <end position="260"/>
    </location>
</feature>
<dbReference type="SUPFAM" id="SSF103473">
    <property type="entry name" value="MFS general substrate transporter"/>
    <property type="match status" value="1"/>
</dbReference>
<evidence type="ECO:0000256" key="1">
    <source>
        <dbReference type="SAM" id="Phobius"/>
    </source>
</evidence>
<keyword evidence="4" id="KW-1185">Reference proteome</keyword>